<accession>A0A0F9VWG1</accession>
<name>A0A0F9VWG1_9ZZZZ</name>
<reference evidence="1" key="1">
    <citation type="journal article" date="2015" name="Nature">
        <title>Complex archaea that bridge the gap between prokaryotes and eukaryotes.</title>
        <authorList>
            <person name="Spang A."/>
            <person name="Saw J.H."/>
            <person name="Jorgensen S.L."/>
            <person name="Zaremba-Niedzwiedzka K."/>
            <person name="Martijn J."/>
            <person name="Lind A.E."/>
            <person name="van Eijk R."/>
            <person name="Schleper C."/>
            <person name="Guy L."/>
            <person name="Ettema T.J."/>
        </authorList>
    </citation>
    <scope>NUCLEOTIDE SEQUENCE</scope>
</reference>
<comment type="caution">
    <text evidence="1">The sequence shown here is derived from an EMBL/GenBank/DDBJ whole genome shotgun (WGS) entry which is preliminary data.</text>
</comment>
<evidence type="ECO:0000313" key="1">
    <source>
        <dbReference type="EMBL" id="KKN70088.1"/>
    </source>
</evidence>
<gene>
    <name evidence="1" type="ORF">LCGC14_0434130</name>
</gene>
<dbReference type="AlphaFoldDB" id="A0A0F9VWG1"/>
<sequence>MSKETDYKEALEGMCYQFAGWARGGLMTNGLSALEGAFEVLGWKEPHVVKEMQCDESGCNKQIVCGWPSDASYRSTCSEHHKGNR</sequence>
<protein>
    <submittedName>
        <fullName evidence="1">Uncharacterized protein</fullName>
    </submittedName>
</protein>
<dbReference type="EMBL" id="LAZR01000411">
    <property type="protein sequence ID" value="KKN70088.1"/>
    <property type="molecule type" value="Genomic_DNA"/>
</dbReference>
<organism evidence="1">
    <name type="scientific">marine sediment metagenome</name>
    <dbReference type="NCBI Taxonomy" id="412755"/>
    <lineage>
        <taxon>unclassified sequences</taxon>
        <taxon>metagenomes</taxon>
        <taxon>ecological metagenomes</taxon>
    </lineage>
</organism>
<proteinExistence type="predicted"/>